<name>A0ACC3TXG6_9ASCO</name>
<dbReference type="Proteomes" id="UP001489719">
    <property type="component" value="Unassembled WGS sequence"/>
</dbReference>
<keyword evidence="1" id="KW-0378">Hydrolase</keyword>
<organism evidence="1 2">
    <name type="scientific">Lipomyces orientalis</name>
    <dbReference type="NCBI Taxonomy" id="1233043"/>
    <lineage>
        <taxon>Eukaryota</taxon>
        <taxon>Fungi</taxon>
        <taxon>Dikarya</taxon>
        <taxon>Ascomycota</taxon>
        <taxon>Saccharomycotina</taxon>
        <taxon>Lipomycetes</taxon>
        <taxon>Lipomycetales</taxon>
        <taxon>Lipomycetaceae</taxon>
        <taxon>Lipomyces</taxon>
    </lineage>
</organism>
<keyword evidence="2" id="KW-1185">Reference proteome</keyword>
<proteinExistence type="predicted"/>
<accession>A0ACC3TXG6</accession>
<comment type="caution">
    <text evidence="1">The sequence shown here is derived from an EMBL/GenBank/DDBJ whole genome shotgun (WGS) entry which is preliminary data.</text>
</comment>
<dbReference type="EMBL" id="MU970045">
    <property type="protein sequence ID" value="KAK9324863.1"/>
    <property type="molecule type" value="Genomic_DNA"/>
</dbReference>
<evidence type="ECO:0000313" key="1">
    <source>
        <dbReference type="EMBL" id="KAK9324863.1"/>
    </source>
</evidence>
<reference evidence="2" key="1">
    <citation type="journal article" date="2024" name="Front. Bioeng. Biotechnol.">
        <title>Genome-scale model development and genomic sequencing of the oleaginous clade Lipomyces.</title>
        <authorList>
            <person name="Czajka J.J."/>
            <person name="Han Y."/>
            <person name="Kim J."/>
            <person name="Mondo S.J."/>
            <person name="Hofstad B.A."/>
            <person name="Robles A."/>
            <person name="Haridas S."/>
            <person name="Riley R."/>
            <person name="LaButti K."/>
            <person name="Pangilinan J."/>
            <person name="Andreopoulos W."/>
            <person name="Lipzen A."/>
            <person name="Yan J."/>
            <person name="Wang M."/>
            <person name="Ng V."/>
            <person name="Grigoriev I.V."/>
            <person name="Spatafora J.W."/>
            <person name="Magnuson J.K."/>
            <person name="Baker S.E."/>
            <person name="Pomraning K.R."/>
        </authorList>
    </citation>
    <scope>NUCLEOTIDE SEQUENCE [LARGE SCALE GENOMIC DNA]</scope>
    <source>
        <strain evidence="2">CBS 10300</strain>
    </source>
</reference>
<gene>
    <name evidence="1" type="ORF">V1517DRAFT_315903</name>
</gene>
<evidence type="ECO:0000313" key="2">
    <source>
        <dbReference type="Proteomes" id="UP001489719"/>
    </source>
</evidence>
<protein>
    <submittedName>
        <fullName evidence="1">P-loop containing nucleoside triphosphate hydrolase protein</fullName>
    </submittedName>
</protein>
<sequence>MANRLPVTQTLLCRRPVCHSCPFTHTANKYEVHRCLFHTSNVWSRSGGQVKKRKPRQDFNSYKLSPTGHGSLRPAPADHVPTYGDFMNLLRSRLLNLRLRSTKQSLMAKFNIHAEMYDQYLEAFCELVRQLPENQYYALHAPDYQDYMTDRPTIPHLGILCKIQRATDSKMSAIAQIDNMLNVCYVNFLQEKETLSSRTPIMPRKSRQLANMDRPEEWYPHTRGMKRKWILHVGPTNSGKTYTALQRLQNANTGIFAGPLRLLAREIYERFKAAGNACNLVTGEEIIMEYDEFGNRAGLSASTVEMVDQVNEVDVAVIDEIQMICDPMRGWAWTAAVLGLKAKELHLCGEERAVGLLLSLAESVGDAVVVNRYKRLSPLEVEKHSLTSSVDKIRPGDAIVTFSRQSIFAIKRKIENETQHKCAIIYGGLPPETRARQAQLFNDPNSGFDVLVASDAIGMGLNLSIKRIVFESATKFDGLSYRRVEPNHMKQIAGRAGRYRSSFETANGTQISDTDRLGLVTTLDKEDHGYLVRCMARDAVPITHAGVLPHGNLVRRFAQEYPPSMPFDILLTKFYNLATASSNFVTCSLQQQISVARMISEVGGLLVNEKTAIVTAPANSRVGIIALIMEEICRAIARGTPISLVDIEHFDLDAIEYADVSKPYTLKNLEQLHLSITLYLWLSYRFPVILFDREGAMELNVYVQALIEKCLNTIQFKRVIRNYVDDDEIMGETDVEVPTVPDAPPQFSFKSRFGSQSA</sequence>